<keyword evidence="6" id="KW-0813">Transport</keyword>
<dbReference type="GO" id="GO:0005829">
    <property type="term" value="C:cytosol"/>
    <property type="evidence" value="ECO:0007669"/>
    <property type="project" value="TreeGrafter"/>
</dbReference>
<keyword evidence="4" id="KW-0413">Isomerase</keyword>
<dbReference type="GO" id="GO:0019303">
    <property type="term" value="P:D-ribose catabolic process"/>
    <property type="evidence" value="ECO:0007669"/>
    <property type="project" value="TreeGrafter"/>
</dbReference>
<dbReference type="PANTHER" id="PTHR37831">
    <property type="entry name" value="D-RIBOSE PYRANASE"/>
    <property type="match status" value="1"/>
</dbReference>
<proteinExistence type="predicted"/>
<dbReference type="InterPro" id="IPR007721">
    <property type="entry name" value="RbsD_FucU"/>
</dbReference>
<comment type="catalytic activity">
    <reaction evidence="1">
        <text>beta-D-ribopyranose = beta-D-ribofuranose</text>
        <dbReference type="Rhea" id="RHEA:25432"/>
        <dbReference type="ChEBI" id="CHEBI:27476"/>
        <dbReference type="ChEBI" id="CHEBI:47002"/>
        <dbReference type="EC" id="5.4.99.62"/>
    </reaction>
</comment>
<dbReference type="EC" id="5.4.99.62" evidence="2"/>
<evidence type="ECO:0000256" key="2">
    <source>
        <dbReference type="ARBA" id="ARBA00012862"/>
    </source>
</evidence>
<dbReference type="Gene3D" id="3.40.1650.10">
    <property type="entry name" value="RbsD-like domain"/>
    <property type="match status" value="1"/>
</dbReference>
<evidence type="ECO:0000256" key="3">
    <source>
        <dbReference type="ARBA" id="ARBA00022490"/>
    </source>
</evidence>
<keyword evidence="7" id="KW-1185">Reference proteome</keyword>
<evidence type="ECO:0000256" key="4">
    <source>
        <dbReference type="ARBA" id="ARBA00023235"/>
    </source>
</evidence>
<dbReference type="NCBIfam" id="NF008761">
    <property type="entry name" value="PRK11797.1"/>
    <property type="match status" value="1"/>
</dbReference>
<accession>A0A2Y9AL71</accession>
<dbReference type="AlphaFoldDB" id="A0A2Y9AL71"/>
<dbReference type="SUPFAM" id="SSF102546">
    <property type="entry name" value="RbsD-like"/>
    <property type="match status" value="1"/>
</dbReference>
<dbReference type="RefSeq" id="WP_110853256.1">
    <property type="nucleotide sequence ID" value="NZ_QKLZ01000012.1"/>
</dbReference>
<dbReference type="Pfam" id="PF05025">
    <property type="entry name" value="RbsD_FucU"/>
    <property type="match status" value="1"/>
</dbReference>
<organism evidence="6 7">
    <name type="scientific">Georgenia satyanarayanai</name>
    <dbReference type="NCBI Taxonomy" id="860221"/>
    <lineage>
        <taxon>Bacteria</taxon>
        <taxon>Bacillati</taxon>
        <taxon>Actinomycetota</taxon>
        <taxon>Actinomycetes</taxon>
        <taxon>Micrococcales</taxon>
        <taxon>Bogoriellaceae</taxon>
        <taxon>Georgenia</taxon>
    </lineage>
</organism>
<sequence>MKRNGILNAQLSGALATLGHTDLVMVVDAGFPIPSTATRVDLAIAEDLPKLETVLELVSKELIVEGVVLAEDVVTHNEPLAAFVQETFSDAPLETRTHAEMLGEMAQRAKIIIRTGAFNPWGNIGLVCGVDVPRWFDEPGVVVPDYYQDRMRAAESRTD</sequence>
<keyword evidence="6" id="KW-0762">Sugar transport</keyword>
<keyword evidence="3" id="KW-0963">Cytoplasm</keyword>
<reference evidence="6 7" key="1">
    <citation type="submission" date="2016-10" db="EMBL/GenBank/DDBJ databases">
        <authorList>
            <person name="Cai Z."/>
        </authorList>
    </citation>
    <scope>NUCLEOTIDE SEQUENCE [LARGE SCALE GENOMIC DNA]</scope>
    <source>
        <strain evidence="6 7">CGMCC 1.10826</strain>
    </source>
</reference>
<dbReference type="OrthoDB" id="9805009at2"/>
<gene>
    <name evidence="6" type="ORF">SAMN05216184_11260</name>
</gene>
<dbReference type="GO" id="GO:0048029">
    <property type="term" value="F:monosaccharide binding"/>
    <property type="evidence" value="ECO:0007669"/>
    <property type="project" value="InterPro"/>
</dbReference>
<evidence type="ECO:0000313" key="7">
    <source>
        <dbReference type="Proteomes" id="UP000250222"/>
    </source>
</evidence>
<dbReference type="InterPro" id="IPR023750">
    <property type="entry name" value="RbsD-like_sf"/>
</dbReference>
<dbReference type="InterPro" id="IPR023064">
    <property type="entry name" value="D-ribose_pyranase"/>
</dbReference>
<dbReference type="GO" id="GO:0062193">
    <property type="term" value="F:D-ribose pyranase activity"/>
    <property type="evidence" value="ECO:0007669"/>
    <property type="project" value="UniProtKB-EC"/>
</dbReference>
<dbReference type="EMBL" id="UETB01000012">
    <property type="protein sequence ID" value="SSA45201.1"/>
    <property type="molecule type" value="Genomic_DNA"/>
</dbReference>
<evidence type="ECO:0000256" key="5">
    <source>
        <dbReference type="ARBA" id="ARBA00023277"/>
    </source>
</evidence>
<name>A0A2Y9AL71_9MICO</name>
<evidence type="ECO:0000313" key="6">
    <source>
        <dbReference type="EMBL" id="SSA45201.1"/>
    </source>
</evidence>
<evidence type="ECO:0000256" key="1">
    <source>
        <dbReference type="ARBA" id="ARBA00000223"/>
    </source>
</evidence>
<dbReference type="Proteomes" id="UP000250222">
    <property type="component" value="Unassembled WGS sequence"/>
</dbReference>
<dbReference type="PANTHER" id="PTHR37831:SF1">
    <property type="entry name" value="D-RIBOSE PYRANASE"/>
    <property type="match status" value="1"/>
</dbReference>
<keyword evidence="5" id="KW-0119">Carbohydrate metabolism</keyword>
<protein>
    <recommendedName>
        <fullName evidence="2">D-ribose pyranase</fullName>
        <ecNumber evidence="2">5.4.99.62</ecNumber>
    </recommendedName>
</protein>
<dbReference type="GO" id="GO:0016872">
    <property type="term" value="F:intramolecular lyase activity"/>
    <property type="evidence" value="ECO:0007669"/>
    <property type="project" value="InterPro"/>
</dbReference>